<dbReference type="EMBL" id="CP136594">
    <property type="protein sequence ID" value="WOE73871.1"/>
    <property type="molecule type" value="Genomic_DNA"/>
</dbReference>
<dbReference type="KEGG" id="acoa:RB602_08315"/>
<sequence>MMMRKAWMLAAATAALCLPSSVASTVPSYKDGGQAPAPVEDIWKPAATPKGGISWKTLEATGEETRRDAEGYILSKPKFTQRVRALEGKRIRVAGWMMPLENGAQQNHFVLLAYPPGCPFHFHAMPNQFIEVYADRPFRTNERTSFVVSGVLELTGYDESGIFYRMKQARPI</sequence>
<feature type="chain" id="PRO_5041653645" evidence="1">
    <location>
        <begin position="24"/>
        <end position="172"/>
    </location>
</feature>
<dbReference type="Proteomes" id="UP001302429">
    <property type="component" value="Chromosome"/>
</dbReference>
<dbReference type="RefSeq" id="WP_317080096.1">
    <property type="nucleotide sequence ID" value="NZ_CP136594.1"/>
</dbReference>
<proteinExistence type="predicted"/>
<evidence type="ECO:0000313" key="3">
    <source>
        <dbReference type="Proteomes" id="UP001302429"/>
    </source>
</evidence>
<keyword evidence="1" id="KW-0732">Signal</keyword>
<reference evidence="2 3" key="1">
    <citation type="submission" date="2023-10" db="EMBL/GenBank/DDBJ databases">
        <title>Complete genome sequence of a Sphingomonadaceae bacterium.</title>
        <authorList>
            <person name="Yan C."/>
        </authorList>
    </citation>
    <scope>NUCLEOTIDE SEQUENCE [LARGE SCALE GENOMIC DNA]</scope>
    <source>
        <strain evidence="2 3">SCSIO 66989</strain>
    </source>
</reference>
<dbReference type="Pfam" id="PF11736">
    <property type="entry name" value="DUF3299"/>
    <property type="match status" value="1"/>
</dbReference>
<evidence type="ECO:0000313" key="2">
    <source>
        <dbReference type="EMBL" id="WOE73871.1"/>
    </source>
</evidence>
<accession>A0AA97F3Z6</accession>
<name>A0AA97F3Z6_9SPHN</name>
<gene>
    <name evidence="2" type="ORF">RB602_08315</name>
</gene>
<keyword evidence="3" id="KW-1185">Reference proteome</keyword>
<dbReference type="InterPro" id="IPR021727">
    <property type="entry name" value="DUF3299"/>
</dbReference>
<evidence type="ECO:0000256" key="1">
    <source>
        <dbReference type="SAM" id="SignalP"/>
    </source>
</evidence>
<feature type="signal peptide" evidence="1">
    <location>
        <begin position="1"/>
        <end position="23"/>
    </location>
</feature>
<dbReference type="AlphaFoldDB" id="A0AA97F3Z6"/>
<organism evidence="2 3">
    <name type="scientific">Alterisphingorhabdus coralli</name>
    <dbReference type="NCBI Taxonomy" id="3071408"/>
    <lineage>
        <taxon>Bacteria</taxon>
        <taxon>Pseudomonadati</taxon>
        <taxon>Pseudomonadota</taxon>
        <taxon>Alphaproteobacteria</taxon>
        <taxon>Sphingomonadales</taxon>
        <taxon>Sphingomonadaceae</taxon>
        <taxon>Alterisphingorhabdus (ex Yan et al. 2024)</taxon>
    </lineage>
</organism>
<dbReference type="Gene3D" id="2.40.50.870">
    <property type="entry name" value="Protein of unknown function (DUF3299)"/>
    <property type="match status" value="1"/>
</dbReference>
<protein>
    <submittedName>
        <fullName evidence="2">DUF3299 domain-containing protein</fullName>
    </submittedName>
</protein>